<evidence type="ECO:0000256" key="8">
    <source>
        <dbReference type="ARBA" id="ARBA00023136"/>
    </source>
</evidence>
<evidence type="ECO:0000256" key="11">
    <source>
        <dbReference type="SAM" id="Phobius"/>
    </source>
</evidence>
<dbReference type="GO" id="GO:0001525">
    <property type="term" value="P:angiogenesis"/>
    <property type="evidence" value="ECO:0007669"/>
    <property type="project" value="TreeGrafter"/>
</dbReference>
<protein>
    <submittedName>
        <fullName evidence="12">Receptor activity-modifying protein 1-like</fullName>
    </submittedName>
</protein>
<dbReference type="GO" id="GO:0031623">
    <property type="term" value="P:receptor internalization"/>
    <property type="evidence" value="ECO:0007669"/>
    <property type="project" value="TreeGrafter"/>
</dbReference>
<dbReference type="Proteomes" id="UP000264820">
    <property type="component" value="Unplaced"/>
</dbReference>
<dbReference type="GeneTree" id="ENSGT00940000168205"/>
<keyword evidence="6" id="KW-0732">Signal</keyword>
<evidence type="ECO:0000256" key="5">
    <source>
        <dbReference type="ARBA" id="ARBA00022692"/>
    </source>
</evidence>
<dbReference type="GO" id="GO:0009986">
    <property type="term" value="C:cell surface"/>
    <property type="evidence" value="ECO:0007669"/>
    <property type="project" value="TreeGrafter"/>
</dbReference>
<evidence type="ECO:0000256" key="9">
    <source>
        <dbReference type="ARBA" id="ARBA00023157"/>
    </source>
</evidence>
<dbReference type="GO" id="GO:0015026">
    <property type="term" value="F:coreceptor activity"/>
    <property type="evidence" value="ECO:0007669"/>
    <property type="project" value="InterPro"/>
</dbReference>
<evidence type="ECO:0000256" key="10">
    <source>
        <dbReference type="ARBA" id="ARBA00023170"/>
    </source>
</evidence>
<dbReference type="Gene3D" id="1.10.150.510">
    <property type="entry name" value="Receptor activity modifying family"/>
    <property type="match status" value="1"/>
</dbReference>
<dbReference type="AlphaFoldDB" id="A0A3Q2ZKB5"/>
<reference evidence="12" key="1">
    <citation type="submission" date="2025-08" db="UniProtKB">
        <authorList>
            <consortium name="Ensembl"/>
        </authorList>
    </citation>
    <scope>IDENTIFICATION</scope>
</reference>
<evidence type="ECO:0000256" key="3">
    <source>
        <dbReference type="ARBA" id="ARBA00022448"/>
    </source>
</evidence>
<organism evidence="12 13">
    <name type="scientific">Hippocampus comes</name>
    <name type="common">Tiger tail seahorse</name>
    <dbReference type="NCBI Taxonomy" id="109280"/>
    <lineage>
        <taxon>Eukaryota</taxon>
        <taxon>Metazoa</taxon>
        <taxon>Chordata</taxon>
        <taxon>Craniata</taxon>
        <taxon>Vertebrata</taxon>
        <taxon>Euteleostomi</taxon>
        <taxon>Actinopterygii</taxon>
        <taxon>Neopterygii</taxon>
        <taxon>Teleostei</taxon>
        <taxon>Neoteleostei</taxon>
        <taxon>Acanthomorphata</taxon>
        <taxon>Syngnathiaria</taxon>
        <taxon>Syngnathiformes</taxon>
        <taxon>Syngnathoidei</taxon>
        <taxon>Syngnathidae</taxon>
        <taxon>Hippocampus</taxon>
    </lineage>
</organism>
<dbReference type="GO" id="GO:0072659">
    <property type="term" value="P:protein localization to plasma membrane"/>
    <property type="evidence" value="ECO:0007669"/>
    <property type="project" value="TreeGrafter"/>
</dbReference>
<dbReference type="GO" id="GO:0008277">
    <property type="term" value="P:regulation of G protein-coupled receptor signaling pathway"/>
    <property type="evidence" value="ECO:0007669"/>
    <property type="project" value="InterPro"/>
</dbReference>
<dbReference type="PANTHER" id="PTHR14076:SF9">
    <property type="entry name" value="RECEPTOR ACTIVITY-MODIFYING PROTEIN 2"/>
    <property type="match status" value="1"/>
</dbReference>
<keyword evidence="4" id="KW-1003">Cell membrane</keyword>
<evidence type="ECO:0000256" key="7">
    <source>
        <dbReference type="ARBA" id="ARBA00022989"/>
    </source>
</evidence>
<evidence type="ECO:0000313" key="13">
    <source>
        <dbReference type="Proteomes" id="UP000264820"/>
    </source>
</evidence>
<dbReference type="GO" id="GO:0007186">
    <property type="term" value="P:G protein-coupled receptor signaling pathway"/>
    <property type="evidence" value="ECO:0007669"/>
    <property type="project" value="TreeGrafter"/>
</dbReference>
<keyword evidence="10" id="KW-0675">Receptor</keyword>
<keyword evidence="9" id="KW-1015">Disulfide bond</keyword>
<dbReference type="STRING" id="109280.ENSHCOP00000026863"/>
<keyword evidence="13" id="KW-1185">Reference proteome</keyword>
<comment type="subcellular location">
    <subcellularLocation>
        <location evidence="1">Cell membrane</location>
        <topology evidence="1">Single-pass type I membrane protein</topology>
    </subcellularLocation>
</comment>
<keyword evidence="5 11" id="KW-0812">Transmembrane</keyword>
<dbReference type="GO" id="GO:0006816">
    <property type="term" value="P:calcium ion transport"/>
    <property type="evidence" value="ECO:0007669"/>
    <property type="project" value="TreeGrafter"/>
</dbReference>
<dbReference type="GO" id="GO:0043235">
    <property type="term" value="C:receptor complex"/>
    <property type="evidence" value="ECO:0007669"/>
    <property type="project" value="TreeGrafter"/>
</dbReference>
<keyword evidence="8 11" id="KW-0472">Membrane</keyword>
<dbReference type="Ensembl" id="ENSHCOT00000022433.1">
    <property type="protein sequence ID" value="ENSHCOP00000026863.1"/>
    <property type="gene ID" value="ENSHCOG00000018211.1"/>
</dbReference>
<dbReference type="GO" id="GO:0006886">
    <property type="term" value="P:intracellular protein transport"/>
    <property type="evidence" value="ECO:0007669"/>
    <property type="project" value="InterPro"/>
</dbReference>
<dbReference type="GO" id="GO:0032870">
    <property type="term" value="P:cellular response to hormone stimulus"/>
    <property type="evidence" value="ECO:0007669"/>
    <property type="project" value="TreeGrafter"/>
</dbReference>
<evidence type="ECO:0000256" key="4">
    <source>
        <dbReference type="ARBA" id="ARBA00022475"/>
    </source>
</evidence>
<dbReference type="PANTHER" id="PTHR14076">
    <property type="entry name" value="RECEPTOR ACTIVITY MODIFYING PROTEIN RAMP"/>
    <property type="match status" value="1"/>
</dbReference>
<evidence type="ECO:0000313" key="12">
    <source>
        <dbReference type="Ensembl" id="ENSHCOP00000026863.1"/>
    </source>
</evidence>
<keyword evidence="7 11" id="KW-1133">Transmembrane helix</keyword>
<dbReference type="Pfam" id="PF04901">
    <property type="entry name" value="RAMP"/>
    <property type="match status" value="1"/>
</dbReference>
<dbReference type="GO" id="GO:0005886">
    <property type="term" value="C:plasma membrane"/>
    <property type="evidence" value="ECO:0007669"/>
    <property type="project" value="UniProtKB-SubCell"/>
</dbReference>
<keyword evidence="3" id="KW-0813">Transport</keyword>
<name>A0A3Q2ZKB5_HIPCM</name>
<reference evidence="12" key="2">
    <citation type="submission" date="2025-09" db="UniProtKB">
        <authorList>
            <consortium name="Ensembl"/>
        </authorList>
    </citation>
    <scope>IDENTIFICATION</scope>
</reference>
<evidence type="ECO:0000256" key="2">
    <source>
        <dbReference type="ARBA" id="ARBA00007087"/>
    </source>
</evidence>
<dbReference type="InterPro" id="IPR006985">
    <property type="entry name" value="RAMP"/>
</dbReference>
<dbReference type="InterPro" id="IPR038126">
    <property type="entry name" value="RAMP_sf"/>
</dbReference>
<sequence>MARLSLGVVIVAGKYGRTPFAILVTLCRLDLLSSQVCCARARCSRRRRLTKASRSKVMRSQCLLPATVQNFSEPSGGWHRASTSESSTTNVKSSRVITKSFQEVEDLEPLRLGCRADALAELSVALCASPFEQQMATLEADARCVLDNIIGAYNELSVCLEELSHWCGCYYPNAVAHSAFLRVHSAYFAPCPPPPQEGHLEDAPRRLVLGLTLAPVALVPLLVYVVARRSGRTEPNAHR</sequence>
<evidence type="ECO:0000256" key="1">
    <source>
        <dbReference type="ARBA" id="ARBA00004251"/>
    </source>
</evidence>
<proteinExistence type="inferred from homology"/>
<comment type="similarity">
    <text evidence="2">Belongs to the RAMP family.</text>
</comment>
<feature type="transmembrane region" description="Helical" evidence="11">
    <location>
        <begin position="207"/>
        <end position="227"/>
    </location>
</feature>
<accession>A0A3Q2ZKB5</accession>
<evidence type="ECO:0000256" key="6">
    <source>
        <dbReference type="ARBA" id="ARBA00022729"/>
    </source>
</evidence>